<dbReference type="InterPro" id="IPR020904">
    <property type="entry name" value="Sc_DH/Rdtase_CS"/>
</dbReference>
<dbReference type="Gene3D" id="3.40.50.720">
    <property type="entry name" value="NAD(P)-binding Rossmann-like Domain"/>
    <property type="match status" value="1"/>
</dbReference>
<organism evidence="5 6">
    <name type="scientific">Haloplanus rubicundus</name>
    <dbReference type="NCBI Taxonomy" id="1547898"/>
    <lineage>
        <taxon>Archaea</taxon>
        <taxon>Methanobacteriati</taxon>
        <taxon>Methanobacteriota</taxon>
        <taxon>Stenosarchaea group</taxon>
        <taxon>Halobacteria</taxon>
        <taxon>Halobacteriales</taxon>
        <taxon>Haloferacaceae</taxon>
        <taxon>Haloplanus</taxon>
    </lineage>
</organism>
<keyword evidence="2" id="KW-0560">Oxidoreductase</keyword>
<dbReference type="PROSITE" id="PS00061">
    <property type="entry name" value="ADH_SHORT"/>
    <property type="match status" value="1"/>
</dbReference>
<dbReference type="GO" id="GO:0016491">
    <property type="term" value="F:oxidoreductase activity"/>
    <property type="evidence" value="ECO:0007669"/>
    <property type="project" value="UniProtKB-KW"/>
</dbReference>
<dbReference type="PRINTS" id="PR00081">
    <property type="entry name" value="GDHRDH"/>
</dbReference>
<keyword evidence="6" id="KW-1185">Reference proteome</keyword>
<dbReference type="InterPro" id="IPR002347">
    <property type="entry name" value="SDR_fam"/>
</dbReference>
<evidence type="ECO:0000259" key="4">
    <source>
        <dbReference type="SMART" id="SM00822"/>
    </source>
</evidence>
<dbReference type="FunFam" id="3.40.50.720:FF:000084">
    <property type="entry name" value="Short-chain dehydrogenase reductase"/>
    <property type="match status" value="1"/>
</dbReference>
<dbReference type="InterPro" id="IPR036291">
    <property type="entry name" value="NAD(P)-bd_dom_sf"/>
</dbReference>
<dbReference type="PRINTS" id="PR00080">
    <property type="entry name" value="SDRFAMILY"/>
</dbReference>
<evidence type="ECO:0000313" key="6">
    <source>
        <dbReference type="Proteomes" id="UP000253273"/>
    </source>
</evidence>
<dbReference type="OrthoDB" id="10157at2157"/>
<dbReference type="KEGG" id="haj:DU500_09765"/>
<dbReference type="CDD" id="cd05374">
    <property type="entry name" value="17beta-HSD-like_SDR_c"/>
    <property type="match status" value="1"/>
</dbReference>
<dbReference type="EMBL" id="CP031150">
    <property type="protein sequence ID" value="AXG06693.1"/>
    <property type="molecule type" value="Genomic_DNA"/>
</dbReference>
<proteinExistence type="inferred from homology"/>
<dbReference type="GeneID" id="37283672"/>
<evidence type="ECO:0000256" key="3">
    <source>
        <dbReference type="RuleBase" id="RU000363"/>
    </source>
</evidence>
<protein>
    <submittedName>
        <fullName evidence="5">SDR family NAD(P)-dependent oxidoreductase</fullName>
    </submittedName>
</protein>
<dbReference type="SMART" id="SM00822">
    <property type="entry name" value="PKS_KR"/>
    <property type="match status" value="1"/>
</dbReference>
<dbReference type="Proteomes" id="UP000253273">
    <property type="component" value="Chromosome"/>
</dbReference>
<name>A0A345E3C1_9EURY</name>
<dbReference type="PANTHER" id="PTHR44169">
    <property type="entry name" value="NADPH-DEPENDENT 1-ACYLDIHYDROXYACETONE PHOSPHATE REDUCTASE"/>
    <property type="match status" value="1"/>
</dbReference>
<evidence type="ECO:0000256" key="1">
    <source>
        <dbReference type="ARBA" id="ARBA00006484"/>
    </source>
</evidence>
<dbReference type="Pfam" id="PF00106">
    <property type="entry name" value="adh_short"/>
    <property type="match status" value="1"/>
</dbReference>
<dbReference type="InterPro" id="IPR057326">
    <property type="entry name" value="KR_dom"/>
</dbReference>
<gene>
    <name evidence="5" type="ORF">DU500_09765</name>
</gene>
<feature type="domain" description="Ketoreductase" evidence="4">
    <location>
        <begin position="4"/>
        <end position="177"/>
    </location>
</feature>
<dbReference type="PANTHER" id="PTHR44169:SF6">
    <property type="entry name" value="NADPH-DEPENDENT 1-ACYLDIHYDROXYACETONE PHOSPHATE REDUCTASE"/>
    <property type="match status" value="1"/>
</dbReference>
<reference evidence="5 6" key="1">
    <citation type="submission" date="2018-07" db="EMBL/GenBank/DDBJ databases">
        <title>Genome sequences of Haloplanus sp. CBA1113.</title>
        <authorList>
            <person name="Kim Y.B."/>
            <person name="Roh S.W."/>
        </authorList>
    </citation>
    <scope>NUCLEOTIDE SEQUENCE [LARGE SCALE GENOMIC DNA]</scope>
    <source>
        <strain evidence="5 6">CBA1113</strain>
    </source>
</reference>
<evidence type="ECO:0000313" key="5">
    <source>
        <dbReference type="EMBL" id="AXG06693.1"/>
    </source>
</evidence>
<dbReference type="AlphaFoldDB" id="A0A345E3C1"/>
<comment type="similarity">
    <text evidence="1 3">Belongs to the short-chain dehydrogenases/reductases (SDR) family.</text>
</comment>
<sequence length="274" mass="29461">MQPKTVLITGCSSGIGRATAEAFLDEGWEVYATARNPADVETLGDRGCTIATLDVTEDDDVERVVDRIVEEHGRIDCLVNNAGYAQFGPIEDVPVDAVSRQFDVNVYGPHRLTRAVLPHMRRRREGTIVNVSSAAGRVSFPGGGVYCGSKFALEAMTDALRAEVDEYGIDAVLIEPGPVDTAFTDRAEDEIEGVERSGAYDSFYSVFEDTQAIGGGGPGAVAPERVAEEVLNAASSTKPTSRVPVGALARVTVLARFVPDRLRDRAFGLLDRLR</sequence>
<dbReference type="RefSeq" id="WP_114585830.1">
    <property type="nucleotide sequence ID" value="NZ_CP031150.1"/>
</dbReference>
<evidence type="ECO:0000256" key="2">
    <source>
        <dbReference type="ARBA" id="ARBA00023002"/>
    </source>
</evidence>
<dbReference type="SUPFAM" id="SSF51735">
    <property type="entry name" value="NAD(P)-binding Rossmann-fold domains"/>
    <property type="match status" value="1"/>
</dbReference>
<accession>A0A345E3C1</accession>